<dbReference type="Proteomes" id="UP000185999">
    <property type="component" value="Unassembled WGS sequence"/>
</dbReference>
<dbReference type="FunFam" id="3.40.50.300:FF:001444">
    <property type="entry name" value="ABC transporter ATP-binding protein"/>
    <property type="match status" value="1"/>
</dbReference>
<dbReference type="Pfam" id="PF00005">
    <property type="entry name" value="ABC_tran"/>
    <property type="match status" value="1"/>
</dbReference>
<keyword evidence="4 9" id="KW-0812">Transmembrane</keyword>
<reference evidence="13" key="1">
    <citation type="submission" date="2017-01" db="EMBL/GenBank/DDBJ databases">
        <authorList>
            <person name="Varghese N."/>
            <person name="Submissions S."/>
        </authorList>
    </citation>
    <scope>NUCLEOTIDE SEQUENCE [LARGE SCALE GENOMIC DNA]</scope>
    <source>
        <strain evidence="13">DSM 22306</strain>
    </source>
</reference>
<evidence type="ECO:0000313" key="13">
    <source>
        <dbReference type="Proteomes" id="UP000185999"/>
    </source>
</evidence>
<dbReference type="InterPro" id="IPR039421">
    <property type="entry name" value="Type_1_exporter"/>
</dbReference>
<gene>
    <name evidence="12" type="ORF">SAMN05421760_10825</name>
</gene>
<keyword evidence="13" id="KW-1185">Reference proteome</keyword>
<dbReference type="GO" id="GO:0030256">
    <property type="term" value="C:type I protein secretion system complex"/>
    <property type="evidence" value="ECO:0007669"/>
    <property type="project" value="InterPro"/>
</dbReference>
<organism evidence="12 13">
    <name type="scientific">Neptunomonas antarctica</name>
    <dbReference type="NCBI Taxonomy" id="619304"/>
    <lineage>
        <taxon>Bacteria</taxon>
        <taxon>Pseudomonadati</taxon>
        <taxon>Pseudomonadota</taxon>
        <taxon>Gammaproteobacteria</taxon>
        <taxon>Oceanospirillales</taxon>
        <taxon>Oceanospirillaceae</taxon>
        <taxon>Neptunomonas</taxon>
    </lineage>
</organism>
<dbReference type="FunFam" id="1.20.1560.10:FF:000109">
    <property type="entry name" value="Alkaline protease secretion ATP-binding protein aprD"/>
    <property type="match status" value="1"/>
</dbReference>
<evidence type="ECO:0000256" key="9">
    <source>
        <dbReference type="SAM" id="Phobius"/>
    </source>
</evidence>
<dbReference type="InterPro" id="IPR047957">
    <property type="entry name" value="ABC_AprD-like_6TM"/>
</dbReference>
<dbReference type="CDD" id="cd18586">
    <property type="entry name" value="ABC_6TM_PrtD_like"/>
    <property type="match status" value="1"/>
</dbReference>
<dbReference type="SUPFAM" id="SSF52540">
    <property type="entry name" value="P-loop containing nucleoside triphosphate hydrolases"/>
    <property type="match status" value="1"/>
</dbReference>
<sequence length="578" mass="62280">MNKSKISGTSELKNTLLGMRRIFIATGVFSFFINMLMLVPALYMMQVYDRVLASRNASTLLMLTLLMLFLYIVMAGLEWIRSELLVRASSQLDDSLKNRVFVASFESILKKAGGNPGQSLNDLNNVRQFLTGNGLFAFFDAPWAPIFLLVIALLHPLLALLALVGALLLVSLTFLTEKLTQKPLEEANKAAMQAANSANNSLKNAEVIEAMGMLPGLRQRWYARHKESIEYQQLASNRAGRISALTKFVRIALQSLILGVGAWLAIDDIISPGAMIAASILMGRALAPVELAIGSWKGFVSSRSAYARLEQLLEKFPVRDDPMVLPAPKGVIVVENVTALVPGTQAVVLKGINVAIGQGDVVAVIGSSASGKSSLARLLVGVWPAAMGKVRLDGADIYSWNKLELGQYIGYLPQDIELFEGTIAENIARFGEVDSVQVVNAAQRAGVHDMILHFPQGYDTPIGEAGGFLSGGQRQRIGLARAMYCDPVLIVLDEPNSNLDEQGEVALVGAVKAMKTAGSTVVVITHRTNIVSVVDKILVLQEGGVKLFGPKAEVLAALRTPTPQTPAAVKQIINKAPE</sequence>
<evidence type="ECO:0000259" key="10">
    <source>
        <dbReference type="PROSITE" id="PS50893"/>
    </source>
</evidence>
<keyword evidence="7 9" id="KW-1133">Transmembrane helix</keyword>
<name>A0A1N7N3Y9_9GAMM</name>
<dbReference type="Gene3D" id="1.20.1560.10">
    <property type="entry name" value="ABC transporter type 1, transmembrane domain"/>
    <property type="match status" value="1"/>
</dbReference>
<dbReference type="InterPro" id="IPR003593">
    <property type="entry name" value="AAA+_ATPase"/>
</dbReference>
<evidence type="ECO:0000256" key="8">
    <source>
        <dbReference type="ARBA" id="ARBA00023136"/>
    </source>
</evidence>
<feature type="domain" description="ABC transmembrane type-1" evidence="11">
    <location>
        <begin position="24"/>
        <end position="301"/>
    </location>
</feature>
<evidence type="ECO:0000256" key="6">
    <source>
        <dbReference type="ARBA" id="ARBA00022840"/>
    </source>
</evidence>
<dbReference type="NCBIfam" id="TIGR01842">
    <property type="entry name" value="type_I_sec_PrtD"/>
    <property type="match status" value="1"/>
</dbReference>
<dbReference type="SMART" id="SM00382">
    <property type="entry name" value="AAA"/>
    <property type="match status" value="1"/>
</dbReference>
<evidence type="ECO:0000256" key="5">
    <source>
        <dbReference type="ARBA" id="ARBA00022741"/>
    </source>
</evidence>
<keyword evidence="5" id="KW-0547">Nucleotide-binding</keyword>
<accession>A0A1N7N3Y9</accession>
<proteinExistence type="predicted"/>
<dbReference type="InterPro" id="IPR010128">
    <property type="entry name" value="ATPase_T1SS_PrtD-like"/>
</dbReference>
<dbReference type="GO" id="GO:0006508">
    <property type="term" value="P:proteolysis"/>
    <property type="evidence" value="ECO:0007669"/>
    <property type="project" value="UniProtKB-KW"/>
</dbReference>
<evidence type="ECO:0000256" key="4">
    <source>
        <dbReference type="ARBA" id="ARBA00022692"/>
    </source>
</evidence>
<dbReference type="InterPro" id="IPR027417">
    <property type="entry name" value="P-loop_NTPase"/>
</dbReference>
<feature type="domain" description="ABC transporter" evidence="10">
    <location>
        <begin position="332"/>
        <end position="567"/>
    </location>
</feature>
<dbReference type="SUPFAM" id="SSF90123">
    <property type="entry name" value="ABC transporter transmembrane region"/>
    <property type="match status" value="1"/>
</dbReference>
<keyword evidence="8 9" id="KW-0472">Membrane</keyword>
<dbReference type="PROSITE" id="PS50929">
    <property type="entry name" value="ABC_TM1F"/>
    <property type="match status" value="1"/>
</dbReference>
<dbReference type="InterPro" id="IPR003439">
    <property type="entry name" value="ABC_transporter-like_ATP-bd"/>
</dbReference>
<evidence type="ECO:0000256" key="1">
    <source>
        <dbReference type="ARBA" id="ARBA00004651"/>
    </source>
</evidence>
<evidence type="ECO:0000256" key="7">
    <source>
        <dbReference type="ARBA" id="ARBA00022989"/>
    </source>
</evidence>
<protein>
    <submittedName>
        <fullName evidence="12">ATP-binding cassette, subfamily C, exporter for protease/lipase</fullName>
    </submittedName>
</protein>
<dbReference type="GO" id="GO:0016887">
    <property type="term" value="F:ATP hydrolysis activity"/>
    <property type="evidence" value="ECO:0007669"/>
    <property type="project" value="InterPro"/>
</dbReference>
<dbReference type="GO" id="GO:0034040">
    <property type="term" value="F:ATPase-coupled lipid transmembrane transporter activity"/>
    <property type="evidence" value="ECO:0007669"/>
    <property type="project" value="TreeGrafter"/>
</dbReference>
<dbReference type="STRING" id="619304.SAMN05421760_10825"/>
<dbReference type="AlphaFoldDB" id="A0A1N7N3Y9"/>
<keyword evidence="3" id="KW-1003">Cell membrane</keyword>
<dbReference type="InterPro" id="IPR036640">
    <property type="entry name" value="ABC1_TM_sf"/>
</dbReference>
<feature type="transmembrane region" description="Helical" evidence="9">
    <location>
        <begin position="146"/>
        <end position="175"/>
    </location>
</feature>
<dbReference type="PANTHER" id="PTHR24221">
    <property type="entry name" value="ATP-BINDING CASSETTE SUB-FAMILY B"/>
    <property type="match status" value="1"/>
</dbReference>
<dbReference type="GO" id="GO:0005886">
    <property type="term" value="C:plasma membrane"/>
    <property type="evidence" value="ECO:0007669"/>
    <property type="project" value="UniProtKB-SubCell"/>
</dbReference>
<dbReference type="RefSeq" id="WP_179078942.1">
    <property type="nucleotide sequence ID" value="NZ_FTOE01000008.1"/>
</dbReference>
<evidence type="ECO:0000259" key="11">
    <source>
        <dbReference type="PROSITE" id="PS50929"/>
    </source>
</evidence>
<evidence type="ECO:0000256" key="3">
    <source>
        <dbReference type="ARBA" id="ARBA00022475"/>
    </source>
</evidence>
<dbReference type="InterPro" id="IPR017871">
    <property type="entry name" value="ABC_transporter-like_CS"/>
</dbReference>
<dbReference type="GO" id="GO:0030253">
    <property type="term" value="P:protein secretion by the type I secretion system"/>
    <property type="evidence" value="ECO:0007669"/>
    <property type="project" value="InterPro"/>
</dbReference>
<evidence type="ECO:0000313" key="12">
    <source>
        <dbReference type="EMBL" id="SIS93050.1"/>
    </source>
</evidence>
<evidence type="ECO:0000256" key="2">
    <source>
        <dbReference type="ARBA" id="ARBA00022448"/>
    </source>
</evidence>
<dbReference type="Gene3D" id="3.40.50.300">
    <property type="entry name" value="P-loop containing nucleotide triphosphate hydrolases"/>
    <property type="match status" value="1"/>
</dbReference>
<keyword evidence="12" id="KW-0645">Protease</keyword>
<keyword evidence="2" id="KW-0813">Transport</keyword>
<keyword evidence="6 12" id="KW-0067">ATP-binding</keyword>
<dbReference type="EMBL" id="FTOE01000008">
    <property type="protein sequence ID" value="SIS93050.1"/>
    <property type="molecule type" value="Genomic_DNA"/>
</dbReference>
<dbReference type="PROSITE" id="PS50893">
    <property type="entry name" value="ABC_TRANSPORTER_2"/>
    <property type="match status" value="1"/>
</dbReference>
<dbReference type="PROSITE" id="PS00211">
    <property type="entry name" value="ABC_TRANSPORTER_1"/>
    <property type="match status" value="1"/>
</dbReference>
<dbReference type="GO" id="GO:0005524">
    <property type="term" value="F:ATP binding"/>
    <property type="evidence" value="ECO:0007669"/>
    <property type="project" value="UniProtKB-KW"/>
</dbReference>
<dbReference type="GO" id="GO:0008233">
    <property type="term" value="F:peptidase activity"/>
    <property type="evidence" value="ECO:0007669"/>
    <property type="project" value="UniProtKB-KW"/>
</dbReference>
<keyword evidence="12" id="KW-0378">Hydrolase</keyword>
<dbReference type="PANTHER" id="PTHR24221:SF248">
    <property type="entry name" value="ABC TRANSPORTER TRANSMEMBRANE REGION"/>
    <property type="match status" value="1"/>
</dbReference>
<dbReference type="InterPro" id="IPR011527">
    <property type="entry name" value="ABC1_TM_dom"/>
</dbReference>
<feature type="transmembrane region" description="Helical" evidence="9">
    <location>
        <begin position="57"/>
        <end position="77"/>
    </location>
</feature>
<comment type="subcellular location">
    <subcellularLocation>
        <location evidence="1">Cell membrane</location>
        <topology evidence="1">Multi-pass membrane protein</topology>
    </subcellularLocation>
</comment>
<dbReference type="Pfam" id="PF00664">
    <property type="entry name" value="ABC_membrane"/>
    <property type="match status" value="1"/>
</dbReference>
<feature type="transmembrane region" description="Helical" evidence="9">
    <location>
        <begin position="22"/>
        <end position="45"/>
    </location>
</feature>
<dbReference type="GO" id="GO:0140359">
    <property type="term" value="F:ABC-type transporter activity"/>
    <property type="evidence" value="ECO:0007669"/>
    <property type="project" value="InterPro"/>
</dbReference>